<sequence>KNETKVDVQPTGEVAWEERLSDEYTKIVKGIDEPMIQKEIYFLLGEWVYINNSQQSQSNSMKLHFSGLETVVLAKMKGSRALPTLSNTVITSVSKINFSHQEFLLPIVISRVDMANLPSDPLNGLDSKKQDRETRLDFDQFSSIH</sequence>
<dbReference type="AlphaFoldDB" id="A0AAD5G7R3"/>
<proteinExistence type="predicted"/>
<dbReference type="Proteomes" id="UP001206925">
    <property type="component" value="Unassembled WGS sequence"/>
</dbReference>
<evidence type="ECO:0000313" key="2">
    <source>
        <dbReference type="Proteomes" id="UP001206925"/>
    </source>
</evidence>
<organism evidence="1 2">
    <name type="scientific">Ambrosia artemisiifolia</name>
    <name type="common">Common ragweed</name>
    <dbReference type="NCBI Taxonomy" id="4212"/>
    <lineage>
        <taxon>Eukaryota</taxon>
        <taxon>Viridiplantae</taxon>
        <taxon>Streptophyta</taxon>
        <taxon>Embryophyta</taxon>
        <taxon>Tracheophyta</taxon>
        <taxon>Spermatophyta</taxon>
        <taxon>Magnoliopsida</taxon>
        <taxon>eudicotyledons</taxon>
        <taxon>Gunneridae</taxon>
        <taxon>Pentapetalae</taxon>
        <taxon>asterids</taxon>
        <taxon>campanulids</taxon>
        <taxon>Asterales</taxon>
        <taxon>Asteraceae</taxon>
        <taxon>Asteroideae</taxon>
        <taxon>Heliantheae alliance</taxon>
        <taxon>Heliantheae</taxon>
        <taxon>Ambrosia</taxon>
    </lineage>
</organism>
<keyword evidence="2" id="KW-1185">Reference proteome</keyword>
<reference evidence="1" key="1">
    <citation type="submission" date="2022-06" db="EMBL/GenBank/DDBJ databases">
        <title>Uncovering the hologenomic basis of an extraordinary plant invasion.</title>
        <authorList>
            <person name="Bieker V.C."/>
            <person name="Martin M.D."/>
            <person name="Gilbert T."/>
            <person name="Hodgins K."/>
            <person name="Battlay P."/>
            <person name="Petersen B."/>
            <person name="Wilson J."/>
        </authorList>
    </citation>
    <scope>NUCLEOTIDE SEQUENCE</scope>
    <source>
        <strain evidence="1">AA19_3_7</strain>
        <tissue evidence="1">Leaf</tissue>
    </source>
</reference>
<evidence type="ECO:0000313" key="1">
    <source>
        <dbReference type="EMBL" id="KAI7730393.1"/>
    </source>
</evidence>
<dbReference type="EMBL" id="JAMZMK010010783">
    <property type="protein sequence ID" value="KAI7730393.1"/>
    <property type="molecule type" value="Genomic_DNA"/>
</dbReference>
<feature type="non-terminal residue" evidence="1">
    <location>
        <position position="145"/>
    </location>
</feature>
<protein>
    <submittedName>
        <fullName evidence="1">Uncharacterized protein</fullName>
    </submittedName>
</protein>
<comment type="caution">
    <text evidence="1">The sequence shown here is derived from an EMBL/GenBank/DDBJ whole genome shotgun (WGS) entry which is preliminary data.</text>
</comment>
<accession>A0AAD5G7R3</accession>
<gene>
    <name evidence="1" type="ORF">M8C21_006847</name>
</gene>
<name>A0AAD5G7R3_AMBAR</name>